<dbReference type="EMBL" id="BPLR01004968">
    <property type="protein sequence ID" value="GIX98841.1"/>
    <property type="molecule type" value="Genomic_DNA"/>
</dbReference>
<proteinExistence type="predicted"/>
<sequence>MDEHDGGSLLCLVLNFRRFCRSDLFQHTMTCSLEQLCGTGSADDFSRYRGHGEVQRCFSGVRKGWIMHRLPGWDRWYMNLGKKPPIDSLKCDFLTGAISKY</sequence>
<evidence type="ECO:0000313" key="2">
    <source>
        <dbReference type="Proteomes" id="UP001054945"/>
    </source>
</evidence>
<name>A0AAV4PRQ5_CAEEX</name>
<keyword evidence="2" id="KW-1185">Reference proteome</keyword>
<protein>
    <submittedName>
        <fullName evidence="1">Uncharacterized protein</fullName>
    </submittedName>
</protein>
<dbReference type="AlphaFoldDB" id="A0AAV4PRQ5"/>
<gene>
    <name evidence="1" type="ORF">CEXT_706931</name>
</gene>
<dbReference type="Proteomes" id="UP001054945">
    <property type="component" value="Unassembled WGS sequence"/>
</dbReference>
<evidence type="ECO:0000313" key="1">
    <source>
        <dbReference type="EMBL" id="GIX98841.1"/>
    </source>
</evidence>
<accession>A0AAV4PRQ5</accession>
<comment type="caution">
    <text evidence="1">The sequence shown here is derived from an EMBL/GenBank/DDBJ whole genome shotgun (WGS) entry which is preliminary data.</text>
</comment>
<reference evidence="1 2" key="1">
    <citation type="submission" date="2021-06" db="EMBL/GenBank/DDBJ databases">
        <title>Caerostris extrusa draft genome.</title>
        <authorList>
            <person name="Kono N."/>
            <person name="Arakawa K."/>
        </authorList>
    </citation>
    <scope>NUCLEOTIDE SEQUENCE [LARGE SCALE GENOMIC DNA]</scope>
</reference>
<organism evidence="1 2">
    <name type="scientific">Caerostris extrusa</name>
    <name type="common">Bark spider</name>
    <name type="synonym">Caerostris bankana</name>
    <dbReference type="NCBI Taxonomy" id="172846"/>
    <lineage>
        <taxon>Eukaryota</taxon>
        <taxon>Metazoa</taxon>
        <taxon>Ecdysozoa</taxon>
        <taxon>Arthropoda</taxon>
        <taxon>Chelicerata</taxon>
        <taxon>Arachnida</taxon>
        <taxon>Araneae</taxon>
        <taxon>Araneomorphae</taxon>
        <taxon>Entelegynae</taxon>
        <taxon>Araneoidea</taxon>
        <taxon>Araneidae</taxon>
        <taxon>Caerostris</taxon>
    </lineage>
</organism>